<name>A0A6C0B0Z6_9ZZZZ</name>
<proteinExistence type="predicted"/>
<organism evidence="1">
    <name type="scientific">viral metagenome</name>
    <dbReference type="NCBI Taxonomy" id="1070528"/>
    <lineage>
        <taxon>unclassified sequences</taxon>
        <taxon>metagenomes</taxon>
        <taxon>organismal metagenomes</taxon>
    </lineage>
</organism>
<reference evidence="1" key="1">
    <citation type="journal article" date="2020" name="Nature">
        <title>Giant virus diversity and host interactions through global metagenomics.</title>
        <authorList>
            <person name="Schulz F."/>
            <person name="Roux S."/>
            <person name="Paez-Espino D."/>
            <person name="Jungbluth S."/>
            <person name="Walsh D.A."/>
            <person name="Denef V.J."/>
            <person name="McMahon K.D."/>
            <person name="Konstantinidis K.T."/>
            <person name="Eloe-Fadrosh E.A."/>
            <person name="Kyrpides N.C."/>
            <person name="Woyke T."/>
        </authorList>
    </citation>
    <scope>NUCLEOTIDE SEQUENCE</scope>
    <source>
        <strain evidence="1">GVMAG-M-3300009182-78</strain>
    </source>
</reference>
<protein>
    <submittedName>
        <fullName evidence="1">Uncharacterized protein</fullName>
    </submittedName>
</protein>
<evidence type="ECO:0000313" key="1">
    <source>
        <dbReference type="EMBL" id="QHS85464.1"/>
    </source>
</evidence>
<accession>A0A6C0B0Z6</accession>
<dbReference type="AlphaFoldDB" id="A0A6C0B0Z6"/>
<dbReference type="EMBL" id="MN739043">
    <property type="protein sequence ID" value="QHS85464.1"/>
    <property type="molecule type" value="Genomic_DNA"/>
</dbReference>
<sequence length="44" mass="4900">MSGFSFPYLGPPATTSAVRSVQSLEREKTRKAKAEERALFVQKV</sequence>